<feature type="compositionally biased region" description="Acidic residues" evidence="5">
    <location>
        <begin position="794"/>
        <end position="812"/>
    </location>
</feature>
<evidence type="ECO:0000256" key="4">
    <source>
        <dbReference type="SAM" id="Coils"/>
    </source>
</evidence>
<feature type="region of interest" description="Disordered" evidence="5">
    <location>
        <begin position="679"/>
        <end position="935"/>
    </location>
</feature>
<feature type="domain" description="Nucleoporin Nup159/Nup146 N-terminal" evidence="6">
    <location>
        <begin position="39"/>
        <end position="384"/>
    </location>
</feature>
<evidence type="ECO:0000313" key="8">
    <source>
        <dbReference type="Proteomes" id="UP000005222"/>
    </source>
</evidence>
<dbReference type="Gene3D" id="2.130.10.10">
    <property type="entry name" value="YVTN repeat-like/Quinoprotein amine dehydrogenase"/>
    <property type="match status" value="1"/>
</dbReference>
<dbReference type="SUPFAM" id="SSF117289">
    <property type="entry name" value="Nucleoporin domain"/>
    <property type="match status" value="1"/>
</dbReference>
<comment type="subcellular location">
    <subcellularLocation>
        <location evidence="1">Nucleus</location>
    </subcellularLocation>
</comment>
<dbReference type="InterPro" id="IPR039462">
    <property type="entry name" value="Nup159/Nup146_N"/>
</dbReference>
<dbReference type="InParanoid" id="G8YDR3"/>
<dbReference type="InterPro" id="IPR015943">
    <property type="entry name" value="WD40/YVTN_repeat-like_dom_sf"/>
</dbReference>
<evidence type="ECO:0000313" key="7">
    <source>
        <dbReference type="EMBL" id="CCE83094.1"/>
    </source>
</evidence>
<evidence type="ECO:0000256" key="3">
    <source>
        <dbReference type="ARBA" id="ARBA00023242"/>
    </source>
</evidence>
<feature type="compositionally biased region" description="Polar residues" evidence="5">
    <location>
        <begin position="813"/>
        <end position="823"/>
    </location>
</feature>
<dbReference type="eggNOG" id="KOG3630">
    <property type="taxonomic scope" value="Eukaryota"/>
</dbReference>
<feature type="coiled-coil region" evidence="4">
    <location>
        <begin position="1050"/>
        <end position="1077"/>
    </location>
</feature>
<dbReference type="Pfam" id="PF16755">
    <property type="entry name" value="Beta-prop_NUP159_NUP214"/>
    <property type="match status" value="1"/>
</dbReference>
<dbReference type="Proteomes" id="UP000005222">
    <property type="component" value="Chromosome J"/>
</dbReference>
<organism evidence="7 8">
    <name type="scientific">Pichia sorbitophila (strain ATCC MYA-4447 / BCRC 22081 / CBS 7064 / NBRC 10061 / NRRL Y-12695)</name>
    <name type="common">Hybrid yeast</name>
    <dbReference type="NCBI Taxonomy" id="559304"/>
    <lineage>
        <taxon>Eukaryota</taxon>
        <taxon>Fungi</taxon>
        <taxon>Dikarya</taxon>
        <taxon>Ascomycota</taxon>
        <taxon>Saccharomycotina</taxon>
        <taxon>Pichiomycetes</taxon>
        <taxon>Debaryomycetaceae</taxon>
        <taxon>Millerozyma</taxon>
    </lineage>
</organism>
<proteinExistence type="predicted"/>
<keyword evidence="2" id="KW-0813">Transport</keyword>
<feature type="compositionally biased region" description="Polar residues" evidence="5">
    <location>
        <begin position="474"/>
        <end position="490"/>
    </location>
</feature>
<feature type="compositionally biased region" description="Basic and acidic residues" evidence="5">
    <location>
        <begin position="700"/>
        <end position="709"/>
    </location>
</feature>
<dbReference type="STRING" id="559304.G8YDR3"/>
<keyword evidence="4" id="KW-0175">Coiled coil</keyword>
<protein>
    <submittedName>
        <fullName evidence="7">Piso0_002870 protein</fullName>
    </submittedName>
</protein>
<dbReference type="OrthoDB" id="248320at2759"/>
<accession>G8YDR3</accession>
<keyword evidence="3" id="KW-0539">Nucleus</keyword>
<feature type="compositionally biased region" description="Basic and acidic residues" evidence="5">
    <location>
        <begin position="462"/>
        <end position="473"/>
    </location>
</feature>
<dbReference type="AlphaFoldDB" id="G8YDR3"/>
<feature type="compositionally biased region" description="Polar residues" evidence="5">
    <location>
        <begin position="754"/>
        <end position="767"/>
    </location>
</feature>
<dbReference type="EMBL" id="FO082050">
    <property type="protein sequence ID" value="CCE83094.1"/>
    <property type="molecule type" value="Genomic_DNA"/>
</dbReference>
<feature type="compositionally biased region" description="Polar residues" evidence="5">
    <location>
        <begin position="909"/>
        <end position="926"/>
    </location>
</feature>
<dbReference type="HOGENOM" id="CLU_258194_0_0_1"/>
<sequence>MPPAEEIISEDFGFRLCTESSGFSVFDDPIAFDETENEDLHLLAIGNLNGYFACSNKTTLVLDKISKLSEVKDNQAPTLNRLEGFTNITQVRFNCDESMLYILEKNDIKVITINHKHFGDSQTQKSVEAYSIDSDPVEIKQIMPSPSRPSELAILTTKNEFCLVDNGSIRTRIPDVSAFSWPCSGKEIYISKYGENKLRSYSNETLSEISVIDFSSIANADEKQVAYISELRQDVVLLFLQSKEEDDNESFCYILRKNVSSNVILEADVAPSFSSVVRANTCYIENLVGWNPDRTITLVTAALATDVNTIFVDNQKTVNVVSQLNDSDASHFPIDEESGDDISPVGFALDLTNVHTEVIEPCNGVDKAVGVLPKLWTLSHEGKLIAWWVFDSEGLKTSKVSLLECTQLLKSSIDYTANYDGNSIGNSEGNDESDQISTKIDLSGLSIDHSNETSETFPNKVKSADSEQSDSQHKASNNFLEGSTSSQVGTESGKPKESSASATEGNLHVSAGDTKGSGFGTSGFGNSGFGNSGFGNSGFGNSGTESSGFGKSGFGSSGFDISGVGKSSFGNSDIGNTGTNNSGFGSSGFGSSGFGSSGFGKSSFGNSDIGNTGTNNSGFGSSGFGSSGFGKSGFGKSGFGNSGFGNSGFGNSGFGNSGFGNSGFGNSGFGNSGFGQSSFGNLINQNKNSHKSQVDLSTSKSDDSSKRGSESIFSKYSNTSTSKESNKGVSPFSNILNAEEKANKSIFDTEETQTKNLKQSTDTSNPPALNINDKKDSGVFNKISPVDDHQQALDTDEGGDDEREDQSLEDNEPQSNIHSPSSETQDEYESIKDASSSKNPVGEPEVSSDLFSDRLNMSTHGNSDNEKFNLRSPDTKILSVEENNENNSSQPTNLDLPDASAPKYDKTETQSSEPIGSSSATAVNEAQETEEVVDEKPLETKAEDILTDRIQLRLFDGFSGDLPQHTDPIENKIEHAHAFTQGYLKTLESNVSLFREYIERYQDYHLTTLLDERIDDNPKMQFSSKNSLVKEMTAEFSKHLEGKQTMHCKLLNMIDDLQNLQSERIRLEKLMAKLSYQSNKLKAISLIDRPLDLQNEQLRKNLRKKVSHVQNLYSDLSSNLMYLKAKFKTNYDLNSLEAVIFQIYDTLRSYMRELSVLSSKVTSADKCSDVIDQLNDLEITYSKEIPFPWRLAESMKSQDMKPKKATIQEII</sequence>
<dbReference type="GO" id="GO:0005634">
    <property type="term" value="C:nucleus"/>
    <property type="evidence" value="ECO:0007669"/>
    <property type="project" value="UniProtKB-SubCell"/>
</dbReference>
<evidence type="ECO:0000256" key="5">
    <source>
        <dbReference type="SAM" id="MobiDB-lite"/>
    </source>
</evidence>
<feature type="region of interest" description="Disordered" evidence="5">
    <location>
        <begin position="448"/>
        <end position="514"/>
    </location>
</feature>
<name>G8YDR3_PICSO</name>
<dbReference type="OMA" id="VEMFAIN"/>
<reference evidence="7 8" key="1">
    <citation type="journal article" date="2012" name="G3 (Bethesda)">
        <title>Pichia sorbitophila, an interspecies yeast hybrid reveals early steps of genome resolution following polyploidization.</title>
        <authorList>
            <person name="Leh Louis V."/>
            <person name="Despons L."/>
            <person name="Friedrich A."/>
            <person name="Martin T."/>
            <person name="Durrens P."/>
            <person name="Casaregola S."/>
            <person name="Neuveglise C."/>
            <person name="Fairhead C."/>
            <person name="Marck C."/>
            <person name="Cruz J.A."/>
            <person name="Straub M.L."/>
            <person name="Kugler V."/>
            <person name="Sacerdot C."/>
            <person name="Uzunov Z."/>
            <person name="Thierry A."/>
            <person name="Weiss S."/>
            <person name="Bleykasten C."/>
            <person name="De Montigny J."/>
            <person name="Jacques N."/>
            <person name="Jung P."/>
            <person name="Lemaire M."/>
            <person name="Mallet S."/>
            <person name="Morel G."/>
            <person name="Richard G.F."/>
            <person name="Sarkar A."/>
            <person name="Savel G."/>
            <person name="Schacherer J."/>
            <person name="Seret M.L."/>
            <person name="Talla E."/>
            <person name="Samson G."/>
            <person name="Jubin C."/>
            <person name="Poulain J."/>
            <person name="Vacherie B."/>
            <person name="Barbe V."/>
            <person name="Pelletier E."/>
            <person name="Sherman D.J."/>
            <person name="Westhof E."/>
            <person name="Weissenbach J."/>
            <person name="Baret P.V."/>
            <person name="Wincker P."/>
            <person name="Gaillardin C."/>
            <person name="Dujon B."/>
            <person name="Souciet J.L."/>
        </authorList>
    </citation>
    <scope>NUCLEOTIDE SEQUENCE [LARGE SCALE GENOMIC DNA]</scope>
    <source>
        <strain evidence="8">ATCC MYA-4447 / BCRC 22081 / CBS 7064 / NBRC 10061 / NRRL Y-12695</strain>
    </source>
</reference>
<evidence type="ECO:0000256" key="1">
    <source>
        <dbReference type="ARBA" id="ARBA00004123"/>
    </source>
</evidence>
<evidence type="ECO:0000259" key="6">
    <source>
        <dbReference type="Pfam" id="PF16755"/>
    </source>
</evidence>
<keyword evidence="8" id="KW-1185">Reference proteome</keyword>
<evidence type="ECO:0000256" key="2">
    <source>
        <dbReference type="ARBA" id="ARBA00022448"/>
    </source>
</evidence>
<feature type="compositionally biased region" description="Polar residues" evidence="5">
    <location>
        <begin position="712"/>
        <end position="736"/>
    </location>
</feature>
<gene>
    <name evidence="7" type="primary">Piso0_002870</name>
    <name evidence="7" type="ORF">GNLVRS01_PISO0J21393g</name>
</gene>